<name>A0ABU2R9H6_9ACTN</name>
<gene>
    <name evidence="2" type="ORF">RM698_27320</name>
</gene>
<protein>
    <submittedName>
        <fullName evidence="2">Uncharacterized protein</fullName>
    </submittedName>
</protein>
<feature type="compositionally biased region" description="Acidic residues" evidence="1">
    <location>
        <begin position="7"/>
        <end position="19"/>
    </location>
</feature>
<evidence type="ECO:0000313" key="2">
    <source>
        <dbReference type="EMBL" id="MDT0412744.1"/>
    </source>
</evidence>
<accession>A0ABU2R9H6</accession>
<dbReference type="RefSeq" id="WP_010275277.1">
    <property type="nucleotide sequence ID" value="NZ_JAVRET010000093.1"/>
</dbReference>
<sequence length="156" mass="16395">MAAELEPLPDSDSDLEAETETGAGGGGGVVGFLMDAITFTIVTVKLAAASTAMLWLSHTVKGAYDYVEECAAHVDGQMDLAESLNVDPAVIGAHRDASTVMREILDDAEALAEEAQQMAADFQAAKEGHEEDYGPVTEAMNNKPGQVADSPYYANN</sequence>
<feature type="region of interest" description="Disordered" evidence="1">
    <location>
        <begin position="124"/>
        <end position="156"/>
    </location>
</feature>
<dbReference type="Proteomes" id="UP001183610">
    <property type="component" value="Unassembled WGS sequence"/>
</dbReference>
<evidence type="ECO:0000313" key="3">
    <source>
        <dbReference type="Proteomes" id="UP001183610"/>
    </source>
</evidence>
<feature type="region of interest" description="Disordered" evidence="1">
    <location>
        <begin position="1"/>
        <end position="22"/>
    </location>
</feature>
<dbReference type="EMBL" id="JAVRET010000093">
    <property type="protein sequence ID" value="MDT0412744.1"/>
    <property type="molecule type" value="Genomic_DNA"/>
</dbReference>
<evidence type="ECO:0000256" key="1">
    <source>
        <dbReference type="SAM" id="MobiDB-lite"/>
    </source>
</evidence>
<reference evidence="3" key="1">
    <citation type="submission" date="2023-07" db="EMBL/GenBank/DDBJ databases">
        <title>30 novel species of actinomycetes from the DSMZ collection.</title>
        <authorList>
            <person name="Nouioui I."/>
        </authorList>
    </citation>
    <scope>NUCLEOTIDE SEQUENCE [LARGE SCALE GENOMIC DNA]</scope>
    <source>
        <strain evidence="3">DSM 41979</strain>
    </source>
</reference>
<keyword evidence="3" id="KW-1185">Reference proteome</keyword>
<comment type="caution">
    <text evidence="2">The sequence shown here is derived from an EMBL/GenBank/DDBJ whole genome shotgun (WGS) entry which is preliminary data.</text>
</comment>
<organism evidence="2 3">
    <name type="scientific">Streptomyces evansiae</name>
    <dbReference type="NCBI Taxonomy" id="3075535"/>
    <lineage>
        <taxon>Bacteria</taxon>
        <taxon>Bacillati</taxon>
        <taxon>Actinomycetota</taxon>
        <taxon>Actinomycetes</taxon>
        <taxon>Kitasatosporales</taxon>
        <taxon>Streptomycetaceae</taxon>
        <taxon>Streptomyces</taxon>
    </lineage>
</organism>
<proteinExistence type="predicted"/>